<evidence type="ECO:0000313" key="6">
    <source>
        <dbReference type="Proteomes" id="UP001271007"/>
    </source>
</evidence>
<sequence>MEDHIEWGALPPALTSGLNANTDRSQPQPVLIYFIPGNPGLVEYYRAFSVHLCKALQVGEEDIAYHFIGRSLAGFSIHSNIRSDAIHPHPPAEKLPISLEDQVSFVERQIEVLASREQTKHRTRCTQDKPPPMPVILVGHSVGTYIMMQVIERRQSRQKADKDSQPDHEIVGGICLFPTIVDIAKSPSGKKVYAIASLTYLAPALQFGARLLSAVFSTSSLARIVSSITGQHAGAAKTTAAFISSQHGVRQALHMGRHELLEMTHDKWSDDVWNGPLPGPASGDNVKIDRPNLYFYWGENDHWIDNRTRDQVIASRARRRNDAGEVEGPHMEIDTLGTPHDFCINDGTSKVVAEKVAGYVKEITEQWQRRK</sequence>
<evidence type="ECO:0000256" key="3">
    <source>
        <dbReference type="ARBA" id="ARBA00022677"/>
    </source>
</evidence>
<comment type="subcellular location">
    <subcellularLocation>
        <location evidence="1">Lipid droplet</location>
    </subcellularLocation>
</comment>
<proteinExistence type="inferred from homology"/>
<dbReference type="Gene3D" id="3.40.50.1820">
    <property type="entry name" value="alpha/beta hydrolase"/>
    <property type="match status" value="1"/>
</dbReference>
<dbReference type="GO" id="GO:0016298">
    <property type="term" value="F:lipase activity"/>
    <property type="evidence" value="ECO:0007669"/>
    <property type="project" value="InterPro"/>
</dbReference>
<dbReference type="Pfam" id="PF10230">
    <property type="entry name" value="LIDHydrolase"/>
    <property type="match status" value="1"/>
</dbReference>
<dbReference type="PANTHER" id="PTHR13390:SF0">
    <property type="entry name" value="LIPID DROPLET-ASSOCIATED HYDROLASE"/>
    <property type="match status" value="1"/>
</dbReference>
<dbReference type="GO" id="GO:0019915">
    <property type="term" value="P:lipid storage"/>
    <property type="evidence" value="ECO:0007669"/>
    <property type="project" value="InterPro"/>
</dbReference>
<dbReference type="PANTHER" id="PTHR13390">
    <property type="entry name" value="LIPASE"/>
    <property type="match status" value="1"/>
</dbReference>
<keyword evidence="3" id="KW-0551">Lipid droplet</keyword>
<evidence type="ECO:0000256" key="4">
    <source>
        <dbReference type="ARBA" id="ARBA00022801"/>
    </source>
</evidence>
<evidence type="ECO:0000256" key="2">
    <source>
        <dbReference type="ARBA" id="ARBA00008300"/>
    </source>
</evidence>
<reference evidence="5" key="1">
    <citation type="submission" date="2023-04" db="EMBL/GenBank/DDBJ databases">
        <title>Black Yeasts Isolated from many extreme environments.</title>
        <authorList>
            <person name="Coleine C."/>
            <person name="Stajich J.E."/>
            <person name="Selbmann L."/>
        </authorList>
    </citation>
    <scope>NUCLEOTIDE SEQUENCE</scope>
    <source>
        <strain evidence="5">CCFEE 5312</strain>
    </source>
</reference>
<keyword evidence="4" id="KW-0378">Hydrolase</keyword>
<comment type="caution">
    <text evidence="5">The sequence shown here is derived from an EMBL/GenBank/DDBJ whole genome shotgun (WGS) entry which is preliminary data.</text>
</comment>
<evidence type="ECO:0008006" key="7">
    <source>
        <dbReference type="Google" id="ProtNLM"/>
    </source>
</evidence>
<dbReference type="InterPro" id="IPR029058">
    <property type="entry name" value="AB_hydrolase_fold"/>
</dbReference>
<comment type="similarity">
    <text evidence="2">Belongs to the AB hydrolase superfamily. LDAH family.</text>
</comment>
<dbReference type="EMBL" id="JAWDJX010000046">
    <property type="protein sequence ID" value="KAK3048716.1"/>
    <property type="molecule type" value="Genomic_DNA"/>
</dbReference>
<accession>A0AAJ0D8D7</accession>
<evidence type="ECO:0000313" key="5">
    <source>
        <dbReference type="EMBL" id="KAK3048716.1"/>
    </source>
</evidence>
<dbReference type="InterPro" id="IPR019363">
    <property type="entry name" value="LDAH"/>
</dbReference>
<dbReference type="GO" id="GO:0005811">
    <property type="term" value="C:lipid droplet"/>
    <property type="evidence" value="ECO:0007669"/>
    <property type="project" value="UniProtKB-SubCell"/>
</dbReference>
<evidence type="ECO:0000256" key="1">
    <source>
        <dbReference type="ARBA" id="ARBA00004502"/>
    </source>
</evidence>
<gene>
    <name evidence="5" type="ORF">LTR09_010025</name>
</gene>
<dbReference type="SUPFAM" id="SSF53474">
    <property type="entry name" value="alpha/beta-Hydrolases"/>
    <property type="match status" value="1"/>
</dbReference>
<dbReference type="AlphaFoldDB" id="A0AAJ0D8D7"/>
<name>A0AAJ0D8D7_9PEZI</name>
<organism evidence="5 6">
    <name type="scientific">Extremus antarcticus</name>
    <dbReference type="NCBI Taxonomy" id="702011"/>
    <lineage>
        <taxon>Eukaryota</taxon>
        <taxon>Fungi</taxon>
        <taxon>Dikarya</taxon>
        <taxon>Ascomycota</taxon>
        <taxon>Pezizomycotina</taxon>
        <taxon>Dothideomycetes</taxon>
        <taxon>Dothideomycetidae</taxon>
        <taxon>Mycosphaerellales</taxon>
        <taxon>Extremaceae</taxon>
        <taxon>Extremus</taxon>
    </lineage>
</organism>
<dbReference type="Proteomes" id="UP001271007">
    <property type="component" value="Unassembled WGS sequence"/>
</dbReference>
<protein>
    <recommendedName>
        <fullName evidence="7">Lipid droplet-associated hydrolase</fullName>
    </recommendedName>
</protein>
<keyword evidence="6" id="KW-1185">Reference proteome</keyword>